<dbReference type="PROSITE" id="PS50075">
    <property type="entry name" value="CARRIER"/>
    <property type="match status" value="1"/>
</dbReference>
<evidence type="ECO:0000313" key="9">
    <source>
        <dbReference type="Proteomes" id="UP001081709"/>
    </source>
</evidence>
<evidence type="ECO:0000313" key="8">
    <source>
        <dbReference type="Proteomes" id="UP001071478"/>
    </source>
</evidence>
<dbReference type="GO" id="GO:0003824">
    <property type="term" value="F:catalytic activity"/>
    <property type="evidence" value="ECO:0007669"/>
    <property type="project" value="InterPro"/>
</dbReference>
<dbReference type="Pfam" id="PF13193">
    <property type="entry name" value="AMP-binding_C"/>
    <property type="match status" value="1"/>
</dbReference>
<dbReference type="EMBL" id="JAPMKU010000002">
    <property type="protein sequence ID" value="MCX7468184.1"/>
    <property type="molecule type" value="Genomic_DNA"/>
</dbReference>
<name>A0A9Q4GJI6_9CORY</name>
<dbReference type="InterPro" id="IPR042099">
    <property type="entry name" value="ANL_N_sf"/>
</dbReference>
<evidence type="ECO:0000313" key="6">
    <source>
        <dbReference type="EMBL" id="MCX7444984.1"/>
    </source>
</evidence>
<evidence type="ECO:0000256" key="2">
    <source>
        <dbReference type="ARBA" id="ARBA00022450"/>
    </source>
</evidence>
<dbReference type="PANTHER" id="PTHR45527:SF1">
    <property type="entry name" value="FATTY ACID SYNTHASE"/>
    <property type="match status" value="1"/>
</dbReference>
<dbReference type="RefSeq" id="WP_200253934.1">
    <property type="nucleotide sequence ID" value="NZ_JAENIQ020000001.1"/>
</dbReference>
<feature type="region of interest" description="Disordered" evidence="4">
    <location>
        <begin position="1024"/>
        <end position="1048"/>
    </location>
</feature>
<dbReference type="InterPro" id="IPR020845">
    <property type="entry name" value="AMP-binding_CS"/>
</dbReference>
<dbReference type="Gene3D" id="3.30.559.10">
    <property type="entry name" value="Chloramphenicol acetyltransferase-like domain"/>
    <property type="match status" value="2"/>
</dbReference>
<dbReference type="Gene3D" id="3.40.50.12780">
    <property type="entry name" value="N-terminal domain of ligase-like"/>
    <property type="match status" value="1"/>
</dbReference>
<dbReference type="CDD" id="cd05930">
    <property type="entry name" value="A_NRPS"/>
    <property type="match status" value="1"/>
</dbReference>
<evidence type="ECO:0000313" key="7">
    <source>
        <dbReference type="EMBL" id="MCX7468184.1"/>
    </source>
</evidence>
<dbReference type="Gene3D" id="3.30.559.30">
    <property type="entry name" value="Nonribosomal peptide synthetase, condensation domain"/>
    <property type="match status" value="2"/>
</dbReference>
<dbReference type="InterPro" id="IPR006162">
    <property type="entry name" value="Ppantetheine_attach_site"/>
</dbReference>
<dbReference type="SUPFAM" id="SSF47336">
    <property type="entry name" value="ACP-like"/>
    <property type="match status" value="1"/>
</dbReference>
<dbReference type="SUPFAM" id="SSF52777">
    <property type="entry name" value="CoA-dependent acyltransferases"/>
    <property type="match status" value="4"/>
</dbReference>
<dbReference type="InterPro" id="IPR009081">
    <property type="entry name" value="PP-bd_ACP"/>
</dbReference>
<dbReference type="GO" id="GO:0031177">
    <property type="term" value="F:phosphopantetheine binding"/>
    <property type="evidence" value="ECO:0007669"/>
    <property type="project" value="InterPro"/>
</dbReference>
<feature type="compositionally biased region" description="Basic and acidic residues" evidence="4">
    <location>
        <begin position="1039"/>
        <end position="1048"/>
    </location>
</feature>
<dbReference type="Gene3D" id="3.30.300.30">
    <property type="match status" value="1"/>
</dbReference>
<dbReference type="GO" id="GO:0008610">
    <property type="term" value="P:lipid biosynthetic process"/>
    <property type="evidence" value="ECO:0007669"/>
    <property type="project" value="UniProtKB-ARBA"/>
</dbReference>
<evidence type="ECO:0000259" key="5">
    <source>
        <dbReference type="PROSITE" id="PS50075"/>
    </source>
</evidence>
<dbReference type="InterPro" id="IPR023213">
    <property type="entry name" value="CAT-like_dom_sf"/>
</dbReference>
<proteinExistence type="predicted"/>
<dbReference type="InterPro" id="IPR036736">
    <property type="entry name" value="ACP-like_sf"/>
</dbReference>
<dbReference type="PROSITE" id="PS00455">
    <property type="entry name" value="AMP_BINDING"/>
    <property type="match status" value="1"/>
</dbReference>
<evidence type="ECO:0000256" key="3">
    <source>
        <dbReference type="ARBA" id="ARBA00022553"/>
    </source>
</evidence>
<sequence>MTAADSRSRRLGKLRSVVRKSRERSGTAAVGGRVTSHVERILLFHRSDPTGIALNIGVAVEFPNPLDRDRLTGALHRVVERHSALRSRYPLSDAGAEMVTDLPGRCPVTVIRGTDPLDAANHDVQIPFRLTAEHPIRVTLVEGNGEGTVTGMAVTVHHVAFDDSCWGPFFTDLSAFYRSGEPLPVLEGPPSVPSVRVDTEFWREIGRTSRFAGWADPGDAVPSLADSVEIPVPPEELSSLRDCAARRRVSVFTLILASVRLAMRRGPGRCAVAVPILLRDHDDGEGVWIGYHGNTVMVPLEVVPGESASEYTTGCGAALLDSLGHGHTDFAEQVRLMGLTGATRGIDVAVASEKVGMTVTIGNGECRVLPARLPVCQMPINVMFRDHGDSAAIAVNYQTARIGAGYARSFLAAVAESMRELVRDDEAVPVPAALSETGGQPAPSRTGILDELVRSVEEHPARIAVSGRDAVLSYAELWAAVEQKAALLRANGVRAGDTVAVVSGRSVQSTVSLLAILRSGAVVTEIDPLTPSDRIRMLLDSAQVKVVVTDNGDVRSLARDKKLVVMDPGARTGGGVGGEEIPLPSPGQIACVIHTSGSTGKPKPVMITHAALGAHVRWFLPTFYRHVEPPRWLHTASKGFDISIGEILCTLAVGGEVIVAPDGVERDPALMVAAVAESRCNIVHAVPTLLRHFLSAAHRSGTELPYLRFIPVGGEAFPTDLAEEVRTMLPQVTIGNFYGPTETTVSVTGHLVSGDEPPGVVAVGHPKTDTSCEILDEWLDPVAEGVTGELYIGGEAVATGYRSMPSETAARFVPAPGGRRRYRTGDLVRSGNGEFHFMGRSDDQVKIGGVRTEPGEISAVVRRCPGIADAVVTISGTAVTAYITATDPAVQPDESSVRASVAEQLPPALVPSRVITLEQFPRTAHGKIDKSALPAPPAGAPEHGGDPEIVAEVVRIFSGVLGGTPVGPGDSFFAVGGHSLLMVEVAAELTRSFDVEVPLSAIFADPTPGGLAVTIGEMLSTGDDVVSTSPSVSPCPGERGPRPDRPPLTEAQRRLWIVDQLQGPSDLYTVPAAVEISGDVDVEQVISAIRLMVERHEVLRTSYPEHEGLPWQNITDYVPDVTVIDTGDETDDALRLLATTVFDITDEVPVRFALLRRGAGDLVLSAVFHHIACDDAAVRALPGELAECHRAVVGGGETGAVAVRRQPADRAVDERHRDDTAAKEYWSRALAGAVPGDVCGDGNTGDGELLSFDLDSDTTALLTEAAAAMSVTRFIVVFAALTAQRAIVSKNGDQIIGVPFSTREAGDDQFGSSVNMLPLRVRVDAGSSFRDHIAACARAAAGAFDHAALSYETITQLGDAAPTASRSSLFREILQFREHDADVTADADGVTFRMIPQTAPTAKYDFAWDFFDRGDGTTGGEFVYRGSLLTRQAAQSMVDLLRDTLVRLCRDTTAPITPEHQQTPTRQRGQQ</sequence>
<comment type="cofactor">
    <cofactor evidence="1">
        <name>pantetheine 4'-phosphate</name>
        <dbReference type="ChEBI" id="CHEBI:47942"/>
    </cofactor>
</comment>
<dbReference type="PANTHER" id="PTHR45527">
    <property type="entry name" value="NONRIBOSOMAL PEPTIDE SYNTHETASE"/>
    <property type="match status" value="1"/>
</dbReference>
<dbReference type="InterPro" id="IPR010071">
    <property type="entry name" value="AA_adenyl_dom"/>
</dbReference>
<dbReference type="InterPro" id="IPR025110">
    <property type="entry name" value="AMP-bd_C"/>
</dbReference>
<evidence type="ECO:0000256" key="4">
    <source>
        <dbReference type="SAM" id="MobiDB-lite"/>
    </source>
</evidence>
<comment type="caution">
    <text evidence="7">The sequence shown here is derived from an EMBL/GenBank/DDBJ whole genome shotgun (WGS) entry which is preliminary data.</text>
</comment>
<dbReference type="Proteomes" id="UP001071478">
    <property type="component" value="Unassembled WGS sequence"/>
</dbReference>
<accession>A0A9Q4GJI6</accession>
<feature type="compositionally biased region" description="Low complexity" evidence="4">
    <location>
        <begin position="1024"/>
        <end position="1038"/>
    </location>
</feature>
<dbReference type="Pfam" id="PF00550">
    <property type="entry name" value="PP-binding"/>
    <property type="match status" value="1"/>
</dbReference>
<reference evidence="7" key="1">
    <citation type="submission" date="2022-11" db="EMBL/GenBank/DDBJ databases">
        <title>Corynebacterium sp. isolated from Penguins.</title>
        <authorList>
            <person name="Sedlar K."/>
            <person name="Svec P."/>
        </authorList>
    </citation>
    <scope>NUCLEOTIDE SEQUENCE</scope>
    <source>
        <strain evidence="6">P7003</strain>
        <strain evidence="7">P7374</strain>
    </source>
</reference>
<dbReference type="Pfam" id="PF00501">
    <property type="entry name" value="AMP-binding"/>
    <property type="match status" value="1"/>
</dbReference>
<keyword evidence="2" id="KW-0596">Phosphopantetheine</keyword>
<dbReference type="SMART" id="SM00823">
    <property type="entry name" value="PKS_PP"/>
    <property type="match status" value="1"/>
</dbReference>
<dbReference type="Pfam" id="PF00668">
    <property type="entry name" value="Condensation"/>
    <property type="match status" value="2"/>
</dbReference>
<evidence type="ECO:0000256" key="1">
    <source>
        <dbReference type="ARBA" id="ARBA00001957"/>
    </source>
</evidence>
<organism evidence="7 8">
    <name type="scientific">Corynebacterium pygosceleis</name>
    <dbReference type="NCBI Taxonomy" id="2800406"/>
    <lineage>
        <taxon>Bacteria</taxon>
        <taxon>Bacillati</taxon>
        <taxon>Actinomycetota</taxon>
        <taxon>Actinomycetes</taxon>
        <taxon>Mycobacteriales</taxon>
        <taxon>Corynebacteriaceae</taxon>
        <taxon>Corynebacterium</taxon>
    </lineage>
</organism>
<keyword evidence="3" id="KW-0597">Phosphoprotein</keyword>
<dbReference type="GO" id="GO:0043041">
    <property type="term" value="P:amino acid activation for nonribosomal peptide biosynthetic process"/>
    <property type="evidence" value="ECO:0007669"/>
    <property type="project" value="TreeGrafter"/>
</dbReference>
<dbReference type="GO" id="GO:0005737">
    <property type="term" value="C:cytoplasm"/>
    <property type="evidence" value="ECO:0007669"/>
    <property type="project" value="TreeGrafter"/>
</dbReference>
<dbReference type="InterPro" id="IPR001242">
    <property type="entry name" value="Condensation_dom"/>
</dbReference>
<dbReference type="PROSITE" id="PS00012">
    <property type="entry name" value="PHOSPHOPANTETHEINE"/>
    <property type="match status" value="1"/>
</dbReference>
<dbReference type="EMBL" id="JAPMKV010000003">
    <property type="protein sequence ID" value="MCX7444984.1"/>
    <property type="molecule type" value="Genomic_DNA"/>
</dbReference>
<dbReference type="InterPro" id="IPR020806">
    <property type="entry name" value="PKS_PP-bd"/>
</dbReference>
<dbReference type="SUPFAM" id="SSF56801">
    <property type="entry name" value="Acetyl-CoA synthetase-like"/>
    <property type="match status" value="1"/>
</dbReference>
<dbReference type="Proteomes" id="UP001081709">
    <property type="component" value="Unassembled WGS sequence"/>
</dbReference>
<dbReference type="NCBIfam" id="TIGR01733">
    <property type="entry name" value="AA-adenyl-dom"/>
    <property type="match status" value="1"/>
</dbReference>
<gene>
    <name evidence="6" type="ORF">OS125_06945</name>
    <name evidence="7" type="ORF">OS129_04710</name>
</gene>
<protein>
    <submittedName>
        <fullName evidence="7">Amino acid adenylation domain-containing protein</fullName>
    </submittedName>
</protein>
<dbReference type="InterPro" id="IPR000873">
    <property type="entry name" value="AMP-dep_synth/lig_dom"/>
</dbReference>
<dbReference type="Gene3D" id="1.10.1200.10">
    <property type="entry name" value="ACP-like"/>
    <property type="match status" value="1"/>
</dbReference>
<dbReference type="InterPro" id="IPR045851">
    <property type="entry name" value="AMP-bd_C_sf"/>
</dbReference>
<feature type="domain" description="Carrier" evidence="5">
    <location>
        <begin position="944"/>
        <end position="1019"/>
    </location>
</feature>
<keyword evidence="9" id="KW-1185">Reference proteome</keyword>
<dbReference type="GO" id="GO:0044550">
    <property type="term" value="P:secondary metabolite biosynthetic process"/>
    <property type="evidence" value="ECO:0007669"/>
    <property type="project" value="TreeGrafter"/>
</dbReference>